<evidence type="ECO:0000256" key="7">
    <source>
        <dbReference type="ARBA" id="ARBA00023136"/>
    </source>
</evidence>
<reference evidence="13 14" key="2">
    <citation type="submission" date="2018-11" db="EMBL/GenBank/DDBJ databases">
        <authorList>
            <consortium name="Pathogen Informatics"/>
        </authorList>
    </citation>
    <scope>NUCLEOTIDE SEQUENCE [LARGE SCALE GENOMIC DNA]</scope>
</reference>
<gene>
    <name evidence="13" type="ORF">TCLT_LOCUS6655</name>
</gene>
<dbReference type="AlphaFoldDB" id="A0A0N5D1E2"/>
<name>A0A0N5D1E2_THECL</name>
<dbReference type="InterPro" id="IPR016447">
    <property type="entry name" value="Translocation_assoc_membrane"/>
</dbReference>
<dbReference type="PANTHER" id="PTHR12371">
    <property type="entry name" value="TRANSLOCATION ASSOCIATED MEMBRANE PROTEIN"/>
    <property type="match status" value="1"/>
</dbReference>
<comment type="subcellular location">
    <subcellularLocation>
        <location evidence="1">Membrane</location>
        <topology evidence="1">Multi-pass membrane protein</topology>
    </subcellularLocation>
</comment>
<feature type="transmembrane region" description="Helical" evidence="11">
    <location>
        <begin position="127"/>
        <end position="145"/>
    </location>
</feature>
<dbReference type="GO" id="GO:0006616">
    <property type="term" value="P:SRP-dependent cotranslational protein targeting to membrane, translocation"/>
    <property type="evidence" value="ECO:0007669"/>
    <property type="project" value="InterPro"/>
</dbReference>
<evidence type="ECO:0000256" key="11">
    <source>
        <dbReference type="SAM" id="Phobius"/>
    </source>
</evidence>
<dbReference type="STRING" id="103827.A0A0N5D1E2"/>
<feature type="transmembrane region" description="Helical" evidence="11">
    <location>
        <begin position="87"/>
        <end position="106"/>
    </location>
</feature>
<evidence type="ECO:0000256" key="5">
    <source>
        <dbReference type="ARBA" id="ARBA00022927"/>
    </source>
</evidence>
<evidence type="ECO:0000256" key="9">
    <source>
        <dbReference type="PROSITE-ProRule" id="PRU00205"/>
    </source>
</evidence>
<feature type="transmembrane region" description="Helical" evidence="11">
    <location>
        <begin position="225"/>
        <end position="248"/>
    </location>
</feature>
<feature type="transmembrane region" description="Helical" evidence="11">
    <location>
        <begin position="35"/>
        <end position="58"/>
    </location>
</feature>
<reference evidence="15" key="1">
    <citation type="submission" date="2016-04" db="UniProtKB">
        <authorList>
            <consortium name="WormBaseParasite"/>
        </authorList>
    </citation>
    <scope>IDENTIFICATION</scope>
</reference>
<feature type="domain" description="TLC" evidence="12">
    <location>
        <begin position="121"/>
        <end position="334"/>
    </location>
</feature>
<feature type="transmembrane region" description="Helical" evidence="11">
    <location>
        <begin position="260"/>
        <end position="282"/>
    </location>
</feature>
<dbReference type="Pfam" id="PF03798">
    <property type="entry name" value="TRAM_LAG1_CLN8"/>
    <property type="match status" value="1"/>
</dbReference>
<evidence type="ECO:0000256" key="3">
    <source>
        <dbReference type="ARBA" id="ARBA00022448"/>
    </source>
</evidence>
<feature type="compositionally biased region" description="Basic and acidic residues" evidence="10">
    <location>
        <begin position="354"/>
        <end position="367"/>
    </location>
</feature>
<protein>
    <recommendedName>
        <fullName evidence="8">Translocating chain-associated membrane protein</fullName>
    </recommendedName>
</protein>
<keyword evidence="14" id="KW-1185">Reference proteome</keyword>
<feature type="region of interest" description="Disordered" evidence="10">
    <location>
        <begin position="353"/>
        <end position="373"/>
    </location>
</feature>
<feature type="transmembrane region" description="Helical" evidence="11">
    <location>
        <begin position="165"/>
        <end position="183"/>
    </location>
</feature>
<evidence type="ECO:0000313" key="14">
    <source>
        <dbReference type="Proteomes" id="UP000276776"/>
    </source>
</evidence>
<keyword evidence="7 9" id="KW-0472">Membrane</keyword>
<evidence type="ECO:0000313" key="15">
    <source>
        <dbReference type="WBParaSite" id="TCLT_0000666601-mRNA-1"/>
    </source>
</evidence>
<dbReference type="PIRSF" id="PIRSF005449">
    <property type="entry name" value="Translocation_assoc_membrane"/>
    <property type="match status" value="1"/>
</dbReference>
<comment type="similarity">
    <text evidence="2 8">Belongs to the TRAM family.</text>
</comment>
<evidence type="ECO:0000259" key="12">
    <source>
        <dbReference type="PROSITE" id="PS50922"/>
    </source>
</evidence>
<dbReference type="EMBL" id="UYYF01004433">
    <property type="protein sequence ID" value="VDN04030.1"/>
    <property type="molecule type" value="Genomic_DNA"/>
</dbReference>
<dbReference type="WBParaSite" id="TCLT_0000666601-mRNA-1">
    <property type="protein sequence ID" value="TCLT_0000666601-mRNA-1"/>
    <property type="gene ID" value="TCLT_0000666601"/>
</dbReference>
<evidence type="ECO:0000313" key="13">
    <source>
        <dbReference type="EMBL" id="VDN04030.1"/>
    </source>
</evidence>
<evidence type="ECO:0000256" key="6">
    <source>
        <dbReference type="ARBA" id="ARBA00022989"/>
    </source>
</evidence>
<evidence type="ECO:0000256" key="4">
    <source>
        <dbReference type="ARBA" id="ARBA00022692"/>
    </source>
</evidence>
<organism evidence="15">
    <name type="scientific">Thelazia callipaeda</name>
    <name type="common">Oriental eyeworm</name>
    <name type="synonym">Parasitic nematode</name>
    <dbReference type="NCBI Taxonomy" id="103827"/>
    <lineage>
        <taxon>Eukaryota</taxon>
        <taxon>Metazoa</taxon>
        <taxon>Ecdysozoa</taxon>
        <taxon>Nematoda</taxon>
        <taxon>Chromadorea</taxon>
        <taxon>Rhabditida</taxon>
        <taxon>Spirurina</taxon>
        <taxon>Spiruromorpha</taxon>
        <taxon>Thelazioidea</taxon>
        <taxon>Thelaziidae</taxon>
        <taxon>Thelazia</taxon>
    </lineage>
</organism>
<dbReference type="GO" id="GO:0045048">
    <property type="term" value="P:protein insertion into ER membrane"/>
    <property type="evidence" value="ECO:0007669"/>
    <property type="project" value="TreeGrafter"/>
</dbReference>
<proteinExistence type="inferred from homology"/>
<feature type="transmembrane region" description="Helical" evidence="11">
    <location>
        <begin position="203"/>
        <end position="219"/>
    </location>
</feature>
<keyword evidence="3 8" id="KW-0813">Transport</keyword>
<feature type="transmembrane region" description="Helical" evidence="11">
    <location>
        <begin position="302"/>
        <end position="326"/>
    </location>
</feature>
<dbReference type="SMART" id="SM00724">
    <property type="entry name" value="TLC"/>
    <property type="match status" value="1"/>
</dbReference>
<dbReference type="PROSITE" id="PS50922">
    <property type="entry name" value="TLC"/>
    <property type="match status" value="1"/>
</dbReference>
<sequence length="373" mass="43712">MVELRRSMGGRGKKASPPFLSHEFIIQNHGDIMSCLLMIVVVGLLFQGTSAIASIFVVPQYNETLVLTPDTESRAYYRTGVKDIATVAFYAVGWITVHAILQEYVLDKLQRKLHLSKTKMSKFAESGQLFVFAAYSVAYSAYIMHDMRMHTDVTKLWNGYPEIHCHMSLHLKLFFILQIAYWLHQFPEFYFQKIRKDEMQPRTVYSLIFLFFITAAYSLNFNRLALALLFLEYISQSAFHVTRLFHFAEKWNIAKTGFKIWNITFVLVRLISAVLAVLTLWYGLRSNETPYVDPVNGNFNTAFVRLNSLLCVLALQLYMLWNFALFHVRRYREKHNKVKIERQPKIQFRRRKHLNDDVRDLPEADQHSRKKSS</sequence>
<evidence type="ECO:0000256" key="2">
    <source>
        <dbReference type="ARBA" id="ARBA00005999"/>
    </source>
</evidence>
<dbReference type="GO" id="GO:0005789">
    <property type="term" value="C:endoplasmic reticulum membrane"/>
    <property type="evidence" value="ECO:0007669"/>
    <property type="project" value="TreeGrafter"/>
</dbReference>
<dbReference type="OMA" id="HYICLYT"/>
<evidence type="ECO:0000256" key="1">
    <source>
        <dbReference type="ARBA" id="ARBA00004141"/>
    </source>
</evidence>
<keyword evidence="8" id="KW-0811">Translocation</keyword>
<dbReference type="PANTHER" id="PTHR12371:SF11">
    <property type="entry name" value="TRANSLOCATING CHAIN-ASSOCIATED MEMBRANE PROTEIN"/>
    <property type="match status" value="1"/>
</dbReference>
<accession>A0A0N5D1E2</accession>
<keyword evidence="6 11" id="KW-1133">Transmembrane helix</keyword>
<keyword evidence="4 9" id="KW-0812">Transmembrane</keyword>
<dbReference type="Proteomes" id="UP000276776">
    <property type="component" value="Unassembled WGS sequence"/>
</dbReference>
<evidence type="ECO:0000256" key="8">
    <source>
        <dbReference type="PIRNR" id="PIRNR005449"/>
    </source>
</evidence>
<evidence type="ECO:0000256" key="10">
    <source>
        <dbReference type="SAM" id="MobiDB-lite"/>
    </source>
</evidence>
<dbReference type="InterPro" id="IPR006634">
    <property type="entry name" value="TLC-dom"/>
</dbReference>
<dbReference type="OrthoDB" id="3053196at2759"/>
<keyword evidence="5 8" id="KW-0653">Protein transport</keyword>